<dbReference type="Proteomes" id="UP000603904">
    <property type="component" value="Unassembled WGS sequence"/>
</dbReference>
<proteinExistence type="predicted"/>
<dbReference type="PRINTS" id="PR00046">
    <property type="entry name" value="SIGMA70FCT"/>
</dbReference>
<dbReference type="PANTHER" id="PTHR30603:SF47">
    <property type="entry name" value="RNA POLYMERASE SIGMA FACTOR SIGD, CHLOROPLASTIC"/>
    <property type="match status" value="1"/>
</dbReference>
<feature type="domain" description="RNA polymerase sigma-70" evidence="5">
    <location>
        <begin position="348"/>
        <end position="374"/>
    </location>
</feature>
<dbReference type="Gene3D" id="1.10.601.10">
    <property type="entry name" value="RNA Polymerase Primary Sigma Factor"/>
    <property type="match status" value="1"/>
</dbReference>
<dbReference type="Gene3D" id="1.10.10.10">
    <property type="entry name" value="Winged helix-like DNA-binding domain superfamily/Winged helix DNA-binding domain"/>
    <property type="match status" value="2"/>
</dbReference>
<dbReference type="NCBIfam" id="TIGR02937">
    <property type="entry name" value="sigma70-ECF"/>
    <property type="match status" value="1"/>
</dbReference>
<dbReference type="Pfam" id="PF04539">
    <property type="entry name" value="Sigma70_r3"/>
    <property type="match status" value="1"/>
</dbReference>
<dbReference type="InterPro" id="IPR007624">
    <property type="entry name" value="RNA_pol_sigma70_r3"/>
</dbReference>
<dbReference type="PROSITE" id="PS00716">
    <property type="entry name" value="SIGMA70_2"/>
    <property type="match status" value="1"/>
</dbReference>
<keyword evidence="4" id="KW-0804">Transcription</keyword>
<dbReference type="InterPro" id="IPR000943">
    <property type="entry name" value="RNA_pol_sigma70"/>
</dbReference>
<dbReference type="SUPFAM" id="SSF88659">
    <property type="entry name" value="Sigma3 and sigma4 domains of RNA polymerase sigma factors"/>
    <property type="match status" value="2"/>
</dbReference>
<dbReference type="InterPro" id="IPR007627">
    <property type="entry name" value="RNA_pol_sigma70_r2"/>
</dbReference>
<keyword evidence="7" id="KW-1185">Reference proteome</keyword>
<evidence type="ECO:0000256" key="4">
    <source>
        <dbReference type="ARBA" id="ARBA00023163"/>
    </source>
</evidence>
<evidence type="ECO:0000259" key="5">
    <source>
        <dbReference type="PROSITE" id="PS00716"/>
    </source>
</evidence>
<evidence type="ECO:0000313" key="7">
    <source>
        <dbReference type="Proteomes" id="UP000603904"/>
    </source>
</evidence>
<dbReference type="Pfam" id="PF04545">
    <property type="entry name" value="Sigma70_r4"/>
    <property type="match status" value="1"/>
</dbReference>
<dbReference type="InterPro" id="IPR007630">
    <property type="entry name" value="RNA_pol_sigma70_r4"/>
</dbReference>
<keyword evidence="2" id="KW-0731">Sigma factor</keyword>
<dbReference type="InterPro" id="IPR013324">
    <property type="entry name" value="RNA_pol_sigma_r3/r4-like"/>
</dbReference>
<dbReference type="InterPro" id="IPR036388">
    <property type="entry name" value="WH-like_DNA-bd_sf"/>
</dbReference>
<dbReference type="InterPro" id="IPR014284">
    <property type="entry name" value="RNA_pol_sigma-70_dom"/>
</dbReference>
<dbReference type="InterPro" id="IPR013325">
    <property type="entry name" value="RNA_pol_sigma_r2"/>
</dbReference>
<comment type="caution">
    <text evidence="6">The sequence shown here is derived from an EMBL/GenBank/DDBJ whole genome shotgun (WGS) entry which is preliminary data.</text>
</comment>
<keyword evidence="1" id="KW-0805">Transcription regulation</keyword>
<evidence type="ECO:0000256" key="3">
    <source>
        <dbReference type="ARBA" id="ARBA00023125"/>
    </source>
</evidence>
<dbReference type="SUPFAM" id="SSF88946">
    <property type="entry name" value="Sigma2 domain of RNA polymerase sigma factors"/>
    <property type="match status" value="1"/>
</dbReference>
<dbReference type="Pfam" id="PF04542">
    <property type="entry name" value="Sigma70_r2"/>
    <property type="match status" value="1"/>
</dbReference>
<dbReference type="PANTHER" id="PTHR30603">
    <property type="entry name" value="RNA POLYMERASE SIGMA FACTOR RPO"/>
    <property type="match status" value="1"/>
</dbReference>
<dbReference type="InterPro" id="IPR050239">
    <property type="entry name" value="Sigma-70_RNA_pol_init_factors"/>
</dbReference>
<protein>
    <submittedName>
        <fullName evidence="6">RNA polymerase sigma factor</fullName>
    </submittedName>
</protein>
<evidence type="ECO:0000313" key="6">
    <source>
        <dbReference type="EMBL" id="GIH43490.1"/>
    </source>
</evidence>
<evidence type="ECO:0000256" key="2">
    <source>
        <dbReference type="ARBA" id="ARBA00023082"/>
    </source>
</evidence>
<evidence type="ECO:0000256" key="1">
    <source>
        <dbReference type="ARBA" id="ARBA00023015"/>
    </source>
</evidence>
<dbReference type="EMBL" id="BOOC01000040">
    <property type="protein sequence ID" value="GIH43490.1"/>
    <property type="molecule type" value="Genomic_DNA"/>
</dbReference>
<keyword evidence="3" id="KW-0238">DNA-binding</keyword>
<organism evidence="6 7">
    <name type="scientific">Microbispora corallina</name>
    <dbReference type="NCBI Taxonomy" id="83302"/>
    <lineage>
        <taxon>Bacteria</taxon>
        <taxon>Bacillati</taxon>
        <taxon>Actinomycetota</taxon>
        <taxon>Actinomycetes</taxon>
        <taxon>Streptosporangiales</taxon>
        <taxon>Streptosporangiaceae</taxon>
        <taxon>Microbispora</taxon>
    </lineage>
</organism>
<gene>
    <name evidence="6" type="ORF">Mco01_64900</name>
</gene>
<sequence>MSDDERVERCVEVLFEDVERIGPLTRAHVVGVASKRQLDPDEVVRVLEILSRQGAMAVAPDETSVVSSDDHGWTVPSSGAYFVSAMPDRMENHVVLTAMDEVGLARRIQMGLNAEEAIAKGDASEALLELADDGKRAKQTLVAHNIRLAMSVVKHYVSPATNRSFVGDMSFEDLLQEASIGLNRAAEKFDPRLGYKFSTYAVWWIRQSVTRAIANTSTTIRLPVYIWDEWRQVDKYARDFENRNGRPPTLPELAEGVGKDPGHVRALLDWTAPIVRLDTPVDGSDGESSTLGEFLLRSNGIPVDETIANDMLLNEVRDHINKIAADYDPRFLAILDGRFGRDKSEQMTLDEIGKQFGVTRERIRQLEKKIVELLRKDPILMRLAHDYLEAANGSA</sequence>
<reference evidence="6 7" key="1">
    <citation type="submission" date="2021-01" db="EMBL/GenBank/DDBJ databases">
        <title>Whole genome shotgun sequence of Microbispora corallina NBRC 16416.</title>
        <authorList>
            <person name="Komaki H."/>
            <person name="Tamura T."/>
        </authorList>
    </citation>
    <scope>NUCLEOTIDE SEQUENCE [LARGE SCALE GENOMIC DNA]</scope>
    <source>
        <strain evidence="6 7">NBRC 16416</strain>
    </source>
</reference>
<name>A0ABQ4G8X1_9ACTN</name>
<accession>A0ABQ4G8X1</accession>